<evidence type="ECO:0000313" key="1">
    <source>
        <dbReference type="EMBL" id="JAI00816.1"/>
    </source>
</evidence>
<organism evidence="1">
    <name type="scientific">Anguilla anguilla</name>
    <name type="common">European freshwater eel</name>
    <name type="synonym">Muraena anguilla</name>
    <dbReference type="NCBI Taxonomy" id="7936"/>
    <lineage>
        <taxon>Eukaryota</taxon>
        <taxon>Metazoa</taxon>
        <taxon>Chordata</taxon>
        <taxon>Craniata</taxon>
        <taxon>Vertebrata</taxon>
        <taxon>Euteleostomi</taxon>
        <taxon>Actinopterygii</taxon>
        <taxon>Neopterygii</taxon>
        <taxon>Teleostei</taxon>
        <taxon>Anguilliformes</taxon>
        <taxon>Anguillidae</taxon>
        <taxon>Anguilla</taxon>
    </lineage>
</organism>
<reference evidence="1" key="1">
    <citation type="submission" date="2014-11" db="EMBL/GenBank/DDBJ databases">
        <authorList>
            <person name="Amaro Gonzalez C."/>
        </authorList>
    </citation>
    <scope>NUCLEOTIDE SEQUENCE</scope>
</reference>
<name>A0A0E9XG65_ANGAN</name>
<protein>
    <submittedName>
        <fullName evidence="1">Uncharacterized protein</fullName>
    </submittedName>
</protein>
<proteinExistence type="predicted"/>
<sequence length="57" mass="6510">MPLRIPQHFLNVWELYPLCPGQIPQELGLYIWVQNPLPSPTFISEVISTSLLGLHLV</sequence>
<dbReference type="AlphaFoldDB" id="A0A0E9XG65"/>
<dbReference type="EMBL" id="GBXM01007762">
    <property type="protein sequence ID" value="JAI00816.1"/>
    <property type="molecule type" value="Transcribed_RNA"/>
</dbReference>
<accession>A0A0E9XG65</accession>
<reference evidence="1" key="2">
    <citation type="journal article" date="2015" name="Fish Shellfish Immunol.">
        <title>Early steps in the European eel (Anguilla anguilla)-Vibrio vulnificus interaction in the gills: Role of the RtxA13 toxin.</title>
        <authorList>
            <person name="Callol A."/>
            <person name="Pajuelo D."/>
            <person name="Ebbesson L."/>
            <person name="Teles M."/>
            <person name="MacKenzie S."/>
            <person name="Amaro C."/>
        </authorList>
    </citation>
    <scope>NUCLEOTIDE SEQUENCE</scope>
</reference>